<gene>
    <name evidence="3" type="ORF">DM860_011784</name>
</gene>
<comment type="caution">
    <text evidence="3">The sequence shown here is derived from an EMBL/GenBank/DDBJ whole genome shotgun (WGS) entry which is preliminary data.</text>
</comment>
<dbReference type="Proteomes" id="UP000249390">
    <property type="component" value="Unassembled WGS sequence"/>
</dbReference>
<feature type="domain" description="Calponin-homology (CH)" evidence="2">
    <location>
        <begin position="99"/>
        <end position="172"/>
    </location>
</feature>
<evidence type="ECO:0000313" key="3">
    <source>
        <dbReference type="EMBL" id="RAL44507.1"/>
    </source>
</evidence>
<sequence>MGQILTMVGRKDVVELLLGNGSQVNVEDRWGSKPLADAIHYKNNDVVKLLESHGARLPNEILGRVVIAFVSNYWFFEWQKDWVFNGEGPLGVSSQASEREFLACLRNGLILCNVMNKVQPGSVPKVVDNHLPSQSVIWDSQPLPAYQYFENIRNFLVAVQNLRLPTFEKTVESLKKALANREASSQIVKPKEEGMMTPSDKPKAIPQTPCLT</sequence>
<protein>
    <recommendedName>
        <fullName evidence="2">Calponin-homology (CH) domain-containing protein</fullName>
    </recommendedName>
</protein>
<keyword evidence="4" id="KW-1185">Reference proteome</keyword>
<name>A0A328DFJ6_9ASTE</name>
<dbReference type="Gene3D" id="1.25.40.20">
    <property type="entry name" value="Ankyrin repeat-containing domain"/>
    <property type="match status" value="1"/>
</dbReference>
<dbReference type="Pfam" id="PF00307">
    <property type="entry name" value="CH"/>
    <property type="match status" value="1"/>
</dbReference>
<dbReference type="InterPro" id="IPR036770">
    <property type="entry name" value="Ankyrin_rpt-contain_sf"/>
</dbReference>
<organism evidence="3 4">
    <name type="scientific">Cuscuta australis</name>
    <dbReference type="NCBI Taxonomy" id="267555"/>
    <lineage>
        <taxon>Eukaryota</taxon>
        <taxon>Viridiplantae</taxon>
        <taxon>Streptophyta</taxon>
        <taxon>Embryophyta</taxon>
        <taxon>Tracheophyta</taxon>
        <taxon>Spermatophyta</taxon>
        <taxon>Magnoliopsida</taxon>
        <taxon>eudicotyledons</taxon>
        <taxon>Gunneridae</taxon>
        <taxon>Pentapetalae</taxon>
        <taxon>asterids</taxon>
        <taxon>lamiids</taxon>
        <taxon>Solanales</taxon>
        <taxon>Convolvulaceae</taxon>
        <taxon>Cuscuteae</taxon>
        <taxon>Cuscuta</taxon>
        <taxon>Cuscuta subgen. Grammica</taxon>
        <taxon>Cuscuta sect. Cleistogrammica</taxon>
    </lineage>
</organism>
<dbReference type="InterPro" id="IPR001715">
    <property type="entry name" value="CH_dom"/>
</dbReference>
<proteinExistence type="predicted"/>
<dbReference type="InterPro" id="IPR036872">
    <property type="entry name" value="CH_dom_sf"/>
</dbReference>
<dbReference type="Gene3D" id="1.10.418.10">
    <property type="entry name" value="Calponin-like domain"/>
    <property type="match status" value="1"/>
</dbReference>
<dbReference type="AlphaFoldDB" id="A0A328DFJ6"/>
<dbReference type="SUPFAM" id="SSF48403">
    <property type="entry name" value="Ankyrin repeat"/>
    <property type="match status" value="1"/>
</dbReference>
<dbReference type="EMBL" id="NQVE01000143">
    <property type="protein sequence ID" value="RAL44507.1"/>
    <property type="molecule type" value="Genomic_DNA"/>
</dbReference>
<dbReference type="SUPFAM" id="SSF47576">
    <property type="entry name" value="Calponin-homology domain, CH-domain"/>
    <property type="match status" value="1"/>
</dbReference>
<accession>A0A328DFJ6</accession>
<evidence type="ECO:0000256" key="1">
    <source>
        <dbReference type="SAM" id="MobiDB-lite"/>
    </source>
</evidence>
<evidence type="ECO:0000259" key="2">
    <source>
        <dbReference type="Pfam" id="PF00307"/>
    </source>
</evidence>
<evidence type="ECO:0000313" key="4">
    <source>
        <dbReference type="Proteomes" id="UP000249390"/>
    </source>
</evidence>
<reference evidence="3 4" key="1">
    <citation type="submission" date="2018-06" db="EMBL/GenBank/DDBJ databases">
        <title>The Genome of Cuscuta australis (Dodder) Provides Insight into the Evolution of Plant Parasitism.</title>
        <authorList>
            <person name="Liu H."/>
        </authorList>
    </citation>
    <scope>NUCLEOTIDE SEQUENCE [LARGE SCALE GENOMIC DNA]</scope>
    <source>
        <strain evidence="4">cv. Yunnan</strain>
        <tissue evidence="3">Vines</tissue>
    </source>
</reference>
<feature type="region of interest" description="Disordered" evidence="1">
    <location>
        <begin position="185"/>
        <end position="212"/>
    </location>
</feature>